<feature type="compositionally biased region" description="Basic and acidic residues" evidence="1">
    <location>
        <begin position="226"/>
        <end position="235"/>
    </location>
</feature>
<dbReference type="AlphaFoldDB" id="A0A6C0LVK4"/>
<sequence>MSSSQKTISINPALFQMAGISKTKKKEKKEKKDKNADKGIFKPTTMKNKFIEKIKQHQKKTKKKEEDASGGFKSEFEESLKYLTSLIEKENKTSESKEKKFDVGTSLNKMDAFQDDNYLREQVNVELPTDLKRPETIFNRNSLTPLMDNTNIPYGCLRNGNKPTYRQWTQTKKRPFKKETLNINEPMFANTGENVNSEREDKLKRVKSMFNRTKSDDGKSNVVKSNDGKSKDGKSDISIIPGPSIASTALSLMAHNDITETLPVVLAPRIPSMAVKKKITRKYICGKNAKTRRVSVIIKDGEGRANIIREKRNLTRRNLTDVKNYLHKSGLLKVGSCAPKKVLMDLYEACILTGKVTNVNDKVQIHNFLNSN</sequence>
<feature type="compositionally biased region" description="Basic and acidic residues" evidence="1">
    <location>
        <begin position="30"/>
        <end position="40"/>
    </location>
</feature>
<dbReference type="EMBL" id="MN740567">
    <property type="protein sequence ID" value="QHU34055.1"/>
    <property type="molecule type" value="Genomic_DNA"/>
</dbReference>
<reference evidence="2" key="1">
    <citation type="journal article" date="2020" name="Nature">
        <title>Giant virus diversity and host interactions through global metagenomics.</title>
        <authorList>
            <person name="Schulz F."/>
            <person name="Roux S."/>
            <person name="Paez-Espino D."/>
            <person name="Jungbluth S."/>
            <person name="Walsh D.A."/>
            <person name="Denef V.J."/>
            <person name="McMahon K.D."/>
            <person name="Konstantinidis K.T."/>
            <person name="Eloe-Fadrosh E.A."/>
            <person name="Kyrpides N.C."/>
            <person name="Woyke T."/>
        </authorList>
    </citation>
    <scope>NUCLEOTIDE SEQUENCE</scope>
    <source>
        <strain evidence="2">GVMAG-S-1016713-123</strain>
    </source>
</reference>
<evidence type="ECO:0000256" key="1">
    <source>
        <dbReference type="SAM" id="MobiDB-lite"/>
    </source>
</evidence>
<feature type="region of interest" description="Disordered" evidence="1">
    <location>
        <begin position="209"/>
        <end position="238"/>
    </location>
</feature>
<protein>
    <submittedName>
        <fullName evidence="2">Uncharacterized protein</fullName>
    </submittedName>
</protein>
<proteinExistence type="predicted"/>
<organism evidence="2">
    <name type="scientific">viral metagenome</name>
    <dbReference type="NCBI Taxonomy" id="1070528"/>
    <lineage>
        <taxon>unclassified sequences</taxon>
        <taxon>metagenomes</taxon>
        <taxon>organismal metagenomes</taxon>
    </lineage>
</organism>
<feature type="region of interest" description="Disordered" evidence="1">
    <location>
        <begin position="53"/>
        <end position="72"/>
    </location>
</feature>
<name>A0A6C0LVK4_9ZZZZ</name>
<accession>A0A6C0LVK4</accession>
<evidence type="ECO:0000313" key="2">
    <source>
        <dbReference type="EMBL" id="QHU34055.1"/>
    </source>
</evidence>
<feature type="region of interest" description="Disordered" evidence="1">
    <location>
        <begin position="19"/>
        <end position="42"/>
    </location>
</feature>